<comment type="caution">
    <text evidence="1">The sequence shown here is derived from an EMBL/GenBank/DDBJ whole genome shotgun (WGS) entry which is preliminary data.</text>
</comment>
<sequence>MKKLSIGLGLGFLLGFFLRPTITKERISPEKALKKAKATASAQHTISGSWIHMNPEKVERFGLQYEVYRGGISTSTPEGTVQFDFIVETKNGTLLELIQS</sequence>
<proteinExistence type="predicted"/>
<reference evidence="1 2" key="1">
    <citation type="submission" date="2019-07" db="EMBL/GenBank/DDBJ databases">
        <authorList>
            <person name="Park Y.J."/>
            <person name="Jeong S.E."/>
            <person name="Jung H.S."/>
        </authorList>
    </citation>
    <scope>NUCLEOTIDE SEQUENCE [LARGE SCALE GENOMIC DNA]</scope>
    <source>
        <strain evidence="2">P16(2019)</strain>
    </source>
</reference>
<accession>A0A554A4K6</accession>
<organism evidence="1 2">
    <name type="scientific">Alkalicoccobacillus porphyridii</name>
    <dbReference type="NCBI Taxonomy" id="2597270"/>
    <lineage>
        <taxon>Bacteria</taxon>
        <taxon>Bacillati</taxon>
        <taxon>Bacillota</taxon>
        <taxon>Bacilli</taxon>
        <taxon>Bacillales</taxon>
        <taxon>Bacillaceae</taxon>
        <taxon>Alkalicoccobacillus</taxon>
    </lineage>
</organism>
<name>A0A554A4K6_9BACI</name>
<gene>
    <name evidence="1" type="ORF">FN960_00660</name>
</gene>
<keyword evidence="2" id="KW-1185">Reference proteome</keyword>
<dbReference type="Proteomes" id="UP000318521">
    <property type="component" value="Unassembled WGS sequence"/>
</dbReference>
<evidence type="ECO:0000313" key="1">
    <source>
        <dbReference type="EMBL" id="TSB48606.1"/>
    </source>
</evidence>
<dbReference type="EMBL" id="VLXZ01000001">
    <property type="protein sequence ID" value="TSB48606.1"/>
    <property type="molecule type" value="Genomic_DNA"/>
</dbReference>
<dbReference type="OrthoDB" id="2989832at2"/>
<protein>
    <submittedName>
        <fullName evidence="1">Uncharacterized protein</fullName>
    </submittedName>
</protein>
<evidence type="ECO:0000313" key="2">
    <source>
        <dbReference type="Proteomes" id="UP000318521"/>
    </source>
</evidence>
<dbReference type="AlphaFoldDB" id="A0A554A4K6"/>